<evidence type="ECO:0000313" key="1">
    <source>
        <dbReference type="EMBL" id="AZN39944.1"/>
    </source>
</evidence>
<dbReference type="Proteomes" id="UP000272528">
    <property type="component" value="Chromosome"/>
</dbReference>
<dbReference type="RefSeq" id="WP_126015022.1">
    <property type="nucleotide sequence ID" value="NZ_CP034437.1"/>
</dbReference>
<dbReference type="OrthoDB" id="210273at2"/>
<sequence>MKKTSRILLGIGFFALLLISWIVAASAKSPAHKQADLITEADAMLADKIYVRAMPLLEEAAGYKASHTEEAETLLKRVYLQLIDQSGMKNKYTALLDKQMNRADARADVFQEAANYYIRLNKLGDALGVLKSGIAKLKDKSLIDLYEAKRYAYQVNQTSYENVTMIANDMIQVSEGGLWCLANSDGSLVIPCEYDKVSNYSNSRAIVKKGNDTYAVDMNNNRIAVLHEAATDIGNYANDRIGIRTSRGWQRATGDLAVGSMAFEDIGMYSDGYAAAKQSGKWGVVDIASKWLIPAEYTDIIRDELGSCYAQGAVFAVKEGKAHLLVDGKDTGKVYEDARPFTNDGWAAARQNGKWGFIDTSGTFKIEPQFDDALSFSGHLAAVKQGEVWGYVALTGKIAIEPQFMQAKSFSNGNAPVLTDQGYQFISLVEYERGVEL</sequence>
<evidence type="ECO:0000313" key="2">
    <source>
        <dbReference type="Proteomes" id="UP000272528"/>
    </source>
</evidence>
<reference evidence="2" key="1">
    <citation type="submission" date="2018-12" db="EMBL/GenBank/DDBJ databases">
        <title>Genome sequence of Peanibacillus sp.</title>
        <authorList>
            <person name="Subramani G."/>
            <person name="Srinivasan S."/>
            <person name="Kim M.K."/>
        </authorList>
    </citation>
    <scope>NUCLEOTIDE SEQUENCE [LARGE SCALE GENOMIC DNA]</scope>
    <source>
        <strain evidence="2">18JY67-1</strain>
    </source>
</reference>
<dbReference type="EMBL" id="CP034437">
    <property type="protein sequence ID" value="AZN39944.1"/>
    <property type="molecule type" value="Genomic_DNA"/>
</dbReference>
<proteinExistence type="predicted"/>
<dbReference type="PANTHER" id="PTHR37841:SF1">
    <property type="entry name" value="DUF3298 DOMAIN-CONTAINING PROTEIN"/>
    <property type="match status" value="1"/>
</dbReference>
<dbReference type="KEGG" id="palb:EJC50_09995"/>
<dbReference type="InterPro" id="IPR032774">
    <property type="entry name" value="WG_beta_rep"/>
</dbReference>
<organism evidence="1 2">
    <name type="scientific">Paenibacillus albus</name>
    <dbReference type="NCBI Taxonomy" id="2495582"/>
    <lineage>
        <taxon>Bacteria</taxon>
        <taxon>Bacillati</taxon>
        <taxon>Bacillota</taxon>
        <taxon>Bacilli</taxon>
        <taxon>Bacillales</taxon>
        <taxon>Paenibacillaceae</taxon>
        <taxon>Paenibacillus</taxon>
    </lineage>
</organism>
<dbReference type="AlphaFoldDB" id="A0A3S9A2S2"/>
<accession>A0A3S9A2S2</accession>
<dbReference type="PANTHER" id="PTHR37841">
    <property type="entry name" value="GLR2918 PROTEIN"/>
    <property type="match status" value="1"/>
</dbReference>
<keyword evidence="2" id="KW-1185">Reference proteome</keyword>
<name>A0A3S9A2S2_9BACL</name>
<gene>
    <name evidence="1" type="ORF">EJC50_09995</name>
</gene>
<dbReference type="SUPFAM" id="SSF69360">
    <property type="entry name" value="Cell wall binding repeat"/>
    <property type="match status" value="1"/>
</dbReference>
<protein>
    <submittedName>
        <fullName evidence="1">WG repeat-containing protein</fullName>
    </submittedName>
</protein>
<dbReference type="Pfam" id="PF14903">
    <property type="entry name" value="WG_beta_rep"/>
    <property type="match status" value="3"/>
</dbReference>